<dbReference type="InterPro" id="IPR006560">
    <property type="entry name" value="AWS_dom"/>
</dbReference>
<dbReference type="InterPro" id="IPR050777">
    <property type="entry name" value="SET2_Histone-Lys_MeTrsfase"/>
</dbReference>
<dbReference type="FunFam" id="2.170.270.10:FF:000028">
    <property type="entry name" value="Histone-lysine N-methyltransferase"/>
    <property type="match status" value="1"/>
</dbReference>
<dbReference type="SMART" id="SM00317">
    <property type="entry name" value="SET"/>
    <property type="match status" value="1"/>
</dbReference>
<dbReference type="AlphaFoldDB" id="A0A6P6WZ01"/>
<dbReference type="RefSeq" id="XP_027120555.1">
    <property type="nucleotide sequence ID" value="XM_027264754.2"/>
</dbReference>
<dbReference type="PROSITE" id="PS51215">
    <property type="entry name" value="AWS"/>
    <property type="match status" value="1"/>
</dbReference>
<dbReference type="PROSITE" id="PS50280">
    <property type="entry name" value="SET"/>
    <property type="match status" value="1"/>
</dbReference>
<evidence type="ECO:0000256" key="3">
    <source>
        <dbReference type="ARBA" id="ARBA00022454"/>
    </source>
</evidence>
<keyword evidence="7" id="KW-0539">Nucleus</keyword>
<dbReference type="OrthoDB" id="2422440at2759"/>
<evidence type="ECO:0000313" key="11">
    <source>
        <dbReference type="Proteomes" id="UP001652660"/>
    </source>
</evidence>
<protein>
    <submittedName>
        <fullName evidence="12">Histone-lysine N-methyltransferase ASHH1-like isoform X1</fullName>
    </submittedName>
</protein>
<dbReference type="SUPFAM" id="SSF82199">
    <property type="entry name" value="SET domain"/>
    <property type="match status" value="1"/>
</dbReference>
<keyword evidence="4" id="KW-0489">Methyltransferase</keyword>
<name>A0A6P6WZ01_COFAR</name>
<dbReference type="InterPro" id="IPR046341">
    <property type="entry name" value="SET_dom_sf"/>
</dbReference>
<evidence type="ECO:0000259" key="9">
    <source>
        <dbReference type="PROSITE" id="PS50280"/>
    </source>
</evidence>
<evidence type="ECO:0000256" key="7">
    <source>
        <dbReference type="ARBA" id="ARBA00023242"/>
    </source>
</evidence>
<dbReference type="GeneID" id="113737532"/>
<evidence type="ECO:0000256" key="1">
    <source>
        <dbReference type="ARBA" id="ARBA00004123"/>
    </source>
</evidence>
<evidence type="ECO:0000259" key="10">
    <source>
        <dbReference type="PROSITE" id="PS51215"/>
    </source>
</evidence>
<dbReference type="GO" id="GO:0005694">
    <property type="term" value="C:chromosome"/>
    <property type="evidence" value="ECO:0007669"/>
    <property type="project" value="UniProtKB-SubCell"/>
</dbReference>
<feature type="domain" description="AWS" evidence="10">
    <location>
        <begin position="60"/>
        <end position="111"/>
    </location>
</feature>
<proteinExistence type="predicted"/>
<keyword evidence="3" id="KW-0158">Chromosome</keyword>
<dbReference type="GO" id="GO:0032259">
    <property type="term" value="P:methylation"/>
    <property type="evidence" value="ECO:0007669"/>
    <property type="project" value="UniProtKB-KW"/>
</dbReference>
<evidence type="ECO:0000256" key="8">
    <source>
        <dbReference type="SAM" id="MobiDB-lite"/>
    </source>
</evidence>
<dbReference type="InterPro" id="IPR001214">
    <property type="entry name" value="SET_dom"/>
</dbReference>
<evidence type="ECO:0000256" key="6">
    <source>
        <dbReference type="ARBA" id="ARBA00022691"/>
    </source>
</evidence>
<feature type="region of interest" description="Disordered" evidence="8">
    <location>
        <begin position="423"/>
        <end position="509"/>
    </location>
</feature>
<feature type="compositionally biased region" description="Basic residues" evidence="8">
    <location>
        <begin position="434"/>
        <end position="449"/>
    </location>
</feature>
<dbReference type="Proteomes" id="UP001652660">
    <property type="component" value="Chromosome 3e"/>
</dbReference>
<reference evidence="11" key="1">
    <citation type="journal article" date="2025" name="Foods">
        <title>Unveiling the Microbial Signatures of Arabica Coffee Cherries: Insights into Ripeness Specific Diversity, Functional Traits, and Implications for Quality and Safety.</title>
        <authorList>
            <consortium name="RefSeq"/>
            <person name="Tenea G.N."/>
            <person name="Cifuentes V."/>
            <person name="Reyes P."/>
            <person name="Cevallos-Vallejos M."/>
        </authorList>
    </citation>
    <scope>NUCLEOTIDE SEQUENCE [LARGE SCALE GENOMIC DNA]</scope>
</reference>
<comment type="subcellular location">
    <subcellularLocation>
        <location evidence="2">Chromosome</location>
    </subcellularLocation>
    <subcellularLocation>
        <location evidence="1">Nucleus</location>
    </subcellularLocation>
</comment>
<evidence type="ECO:0000256" key="5">
    <source>
        <dbReference type="ARBA" id="ARBA00022679"/>
    </source>
</evidence>
<evidence type="ECO:0000256" key="2">
    <source>
        <dbReference type="ARBA" id="ARBA00004286"/>
    </source>
</evidence>
<evidence type="ECO:0000313" key="12">
    <source>
        <dbReference type="RefSeq" id="XP_027120555.1"/>
    </source>
</evidence>
<keyword evidence="5" id="KW-0808">Transferase</keyword>
<accession>A0A6P6WZ01</accession>
<dbReference type="Pfam" id="PF00856">
    <property type="entry name" value="SET"/>
    <property type="match status" value="1"/>
</dbReference>
<dbReference type="GO" id="GO:0005634">
    <property type="term" value="C:nucleus"/>
    <property type="evidence" value="ECO:0007669"/>
    <property type="project" value="UniProtKB-SubCell"/>
</dbReference>
<keyword evidence="6" id="KW-0949">S-adenosyl-L-methionine</keyword>
<keyword evidence="11" id="KW-1185">Reference proteome</keyword>
<reference evidence="12" key="2">
    <citation type="submission" date="2025-08" db="UniProtKB">
        <authorList>
            <consortium name="RefSeq"/>
        </authorList>
    </citation>
    <scope>IDENTIFICATION</scope>
    <source>
        <tissue evidence="12">Leaves</tissue>
    </source>
</reference>
<evidence type="ECO:0000256" key="4">
    <source>
        <dbReference type="ARBA" id="ARBA00022603"/>
    </source>
</evidence>
<organism evidence="11 12">
    <name type="scientific">Coffea arabica</name>
    <name type="common">Arabian coffee</name>
    <dbReference type="NCBI Taxonomy" id="13443"/>
    <lineage>
        <taxon>Eukaryota</taxon>
        <taxon>Viridiplantae</taxon>
        <taxon>Streptophyta</taxon>
        <taxon>Embryophyta</taxon>
        <taxon>Tracheophyta</taxon>
        <taxon>Spermatophyta</taxon>
        <taxon>Magnoliopsida</taxon>
        <taxon>eudicotyledons</taxon>
        <taxon>Gunneridae</taxon>
        <taxon>Pentapetalae</taxon>
        <taxon>asterids</taxon>
        <taxon>lamiids</taxon>
        <taxon>Gentianales</taxon>
        <taxon>Rubiaceae</taxon>
        <taxon>Ixoroideae</taxon>
        <taxon>Gardenieae complex</taxon>
        <taxon>Bertiereae - Coffeeae clade</taxon>
        <taxon>Coffeeae</taxon>
        <taxon>Coffea</taxon>
    </lineage>
</organism>
<sequence length="604" mass="67933">MEKQNLKELFREIYRSPPSNTSTRSRRRHKKVELPEGLSSFTHIYHNDFVGRKPKKVKDDDVAICFCKCDPDNPESACGDGCLNVMTSTECIRGYCPCQDYCKNQRFQNCEYAKTKLFQIEGHGWGLLADEDIQAGQFIIEYCGEVISLEEAKHRSQSYEAQGLKDAYIISLNSNYFIDATKKGSLARFINHSCLPTCETRKWTVLGEIRVGMFAKVDISSGTELSYNYNFEWYGGATVCCLCRAANCCLFLGAKSQGFQEYNHVWEEGDDRRFEWLATELLYLRATTKCLRPLEILLSDIWELVSRQIEFLYIGVEKVPLHDSAKDEPLSRIPETISPFKFDSLDGLATDYSQKMEVGDVLEWKLDSSTTVMPHNSVQVDGMTMNTEKVEVLESGKSKEQDMQQAVYQMRAVLSGLRIDSASQNFDVGSGSSSKKKSDRLSKRKKRSTGGKQSNTKNIADLFQSKEAQEDVGSNSSSKKKSERLPKQKKRSTGGKQSNTKNIADLFPSKEAQKEVRKYEKIKNQAAANLKSVYDEIRPAIKTHGRDSQDSIPSSVETKWVGAHCAKYKADLNFSVSVIKNFLDIAHKGGSGSKASGSGLSLKE</sequence>
<feature type="compositionally biased region" description="Basic residues" evidence="8">
    <location>
        <begin position="478"/>
        <end position="493"/>
    </location>
</feature>
<dbReference type="PANTHER" id="PTHR22884">
    <property type="entry name" value="SET DOMAIN PROTEINS"/>
    <property type="match status" value="1"/>
</dbReference>
<feature type="domain" description="SET" evidence="9">
    <location>
        <begin position="113"/>
        <end position="230"/>
    </location>
</feature>
<dbReference type="Pfam" id="PF17907">
    <property type="entry name" value="AWS"/>
    <property type="match status" value="1"/>
</dbReference>
<gene>
    <name evidence="12" type="primary">LOC113737532</name>
</gene>
<dbReference type="SMART" id="SM00570">
    <property type="entry name" value="AWS"/>
    <property type="match status" value="1"/>
</dbReference>
<dbReference type="Gene3D" id="2.170.270.10">
    <property type="entry name" value="SET domain"/>
    <property type="match status" value="1"/>
</dbReference>
<dbReference type="GO" id="GO:0042054">
    <property type="term" value="F:histone methyltransferase activity"/>
    <property type="evidence" value="ECO:0007669"/>
    <property type="project" value="InterPro"/>
</dbReference>